<name>A0AAQ4DJV2_AMBAM</name>
<keyword evidence="5" id="KW-1185">Reference proteome</keyword>
<feature type="region of interest" description="Disordered" evidence="3">
    <location>
        <begin position="101"/>
        <end position="186"/>
    </location>
</feature>
<gene>
    <name evidence="4" type="ORF">V5799_025991</name>
</gene>
<feature type="compositionally biased region" description="Polar residues" evidence="3">
    <location>
        <begin position="162"/>
        <end position="173"/>
    </location>
</feature>
<comment type="caution">
    <text evidence="4">The sequence shown here is derived from an EMBL/GenBank/DDBJ whole genome shotgun (WGS) entry which is preliminary data.</text>
</comment>
<dbReference type="GO" id="GO:0009966">
    <property type="term" value="P:regulation of signal transduction"/>
    <property type="evidence" value="ECO:0007669"/>
    <property type="project" value="TreeGrafter"/>
</dbReference>
<feature type="compositionally biased region" description="Low complexity" evidence="3">
    <location>
        <begin position="113"/>
        <end position="122"/>
    </location>
</feature>
<keyword evidence="2" id="KW-0472">Membrane</keyword>
<dbReference type="PANTHER" id="PTHR21630:SF10">
    <property type="entry name" value="VENTRICULAR ZONE-EXPRESSED PH DOMAIN-CONTAINING PROTEIN HOMOLOG 1"/>
    <property type="match status" value="1"/>
</dbReference>
<evidence type="ECO:0000256" key="1">
    <source>
        <dbReference type="ARBA" id="ARBA00004184"/>
    </source>
</evidence>
<evidence type="ECO:0000313" key="4">
    <source>
        <dbReference type="EMBL" id="KAK8762742.1"/>
    </source>
</evidence>
<sequence length="253" mass="26666">MHELLAQVLENRDLSRAGDLFSVEDQKIVGDLSEVLSKIRDIASGSDFLHSDNIQSVVEICITRVTSAIRIPTLIEEVQPSPVIGRHPVLTVSITSNVARRGPADLGSRALEGGSSPKGTVPSPSPPPLGPTPSCSSSSATPPPYVEGGTSSSSRLGAPHSGSLSSGCNQQLLKGSGGGTSSATEDEAVPVVTRKVVQPNAQDQDNLIAELRSERFFDVFEYNGPLTLWGCFLCNHPDRAQGFLQEGGEPVIE</sequence>
<reference evidence="4 5" key="1">
    <citation type="journal article" date="2023" name="Arcadia Sci">
        <title>De novo assembly of a long-read Amblyomma americanum tick genome.</title>
        <authorList>
            <person name="Chou S."/>
            <person name="Poskanzer K.E."/>
            <person name="Rollins M."/>
            <person name="Thuy-Boun P.S."/>
        </authorList>
    </citation>
    <scope>NUCLEOTIDE SEQUENCE [LARGE SCALE GENOMIC DNA]</scope>
    <source>
        <strain evidence="4">F_SG_1</strain>
        <tissue evidence="4">Salivary glands</tissue>
    </source>
</reference>
<organism evidence="4 5">
    <name type="scientific">Amblyomma americanum</name>
    <name type="common">Lone star tick</name>
    <dbReference type="NCBI Taxonomy" id="6943"/>
    <lineage>
        <taxon>Eukaryota</taxon>
        <taxon>Metazoa</taxon>
        <taxon>Ecdysozoa</taxon>
        <taxon>Arthropoda</taxon>
        <taxon>Chelicerata</taxon>
        <taxon>Arachnida</taxon>
        <taxon>Acari</taxon>
        <taxon>Parasitiformes</taxon>
        <taxon>Ixodida</taxon>
        <taxon>Ixodoidea</taxon>
        <taxon>Ixodidae</taxon>
        <taxon>Amblyomminae</taxon>
        <taxon>Amblyomma</taxon>
    </lineage>
</organism>
<dbReference type="GO" id="GO:0012505">
    <property type="term" value="C:endomembrane system"/>
    <property type="evidence" value="ECO:0007669"/>
    <property type="project" value="UniProtKB-SubCell"/>
</dbReference>
<evidence type="ECO:0000256" key="3">
    <source>
        <dbReference type="SAM" id="MobiDB-lite"/>
    </source>
</evidence>
<accession>A0AAQ4DJV2</accession>
<evidence type="ECO:0000256" key="2">
    <source>
        <dbReference type="ARBA" id="ARBA00023136"/>
    </source>
</evidence>
<comment type="subcellular location">
    <subcellularLocation>
        <location evidence="1">Endomembrane system</location>
        <topology evidence="1">Peripheral membrane protein</topology>
    </subcellularLocation>
</comment>
<dbReference type="GO" id="GO:0010314">
    <property type="term" value="F:phosphatidylinositol-5-phosphate binding"/>
    <property type="evidence" value="ECO:0007669"/>
    <property type="project" value="TreeGrafter"/>
</dbReference>
<protein>
    <submittedName>
        <fullName evidence="4">Uncharacterized protein</fullName>
    </submittedName>
</protein>
<dbReference type="GO" id="GO:0005886">
    <property type="term" value="C:plasma membrane"/>
    <property type="evidence" value="ECO:0007669"/>
    <property type="project" value="TreeGrafter"/>
</dbReference>
<proteinExistence type="predicted"/>
<dbReference type="Proteomes" id="UP001321473">
    <property type="component" value="Unassembled WGS sequence"/>
</dbReference>
<dbReference type="InterPro" id="IPR039888">
    <property type="entry name" value="Melted-like"/>
</dbReference>
<dbReference type="EMBL" id="JARKHS020029826">
    <property type="protein sequence ID" value="KAK8762742.1"/>
    <property type="molecule type" value="Genomic_DNA"/>
</dbReference>
<dbReference type="PANTHER" id="PTHR21630">
    <property type="entry name" value="VEPH-A/MELTED"/>
    <property type="match status" value="1"/>
</dbReference>
<dbReference type="AlphaFoldDB" id="A0AAQ4DJV2"/>
<feature type="non-terminal residue" evidence="4">
    <location>
        <position position="253"/>
    </location>
</feature>
<evidence type="ECO:0000313" key="5">
    <source>
        <dbReference type="Proteomes" id="UP001321473"/>
    </source>
</evidence>